<evidence type="ECO:0000256" key="1">
    <source>
        <dbReference type="SAM" id="MobiDB-lite"/>
    </source>
</evidence>
<organism evidence="2 3">
    <name type="scientific">Smittium culicis</name>
    <dbReference type="NCBI Taxonomy" id="133412"/>
    <lineage>
        <taxon>Eukaryota</taxon>
        <taxon>Fungi</taxon>
        <taxon>Fungi incertae sedis</taxon>
        <taxon>Zoopagomycota</taxon>
        <taxon>Kickxellomycotina</taxon>
        <taxon>Harpellomycetes</taxon>
        <taxon>Harpellales</taxon>
        <taxon>Legeriomycetaceae</taxon>
        <taxon>Smittium</taxon>
    </lineage>
</organism>
<protein>
    <submittedName>
        <fullName evidence="2">Uncharacterized protein</fullName>
    </submittedName>
</protein>
<proteinExistence type="predicted"/>
<sequence length="185" mass="20008">MLLSNPLPLPKLPNGPDASPNRPNISPAIPKLCTSLAHTFPLGRPNPAANNCGLCRHAQAPRIKVAAAPRPRTRDPPRQAPRPRRVQTRAHYTAVPAQLPVPSLDHDRYMLVLHELAAPAARPPRARAGSPAWPRRLRTFQPRGYRGSAGAASCSTVSASPARQLQPQLQLQLQLHPAHMLASTA</sequence>
<evidence type="ECO:0000313" key="2">
    <source>
        <dbReference type="EMBL" id="OMJ16218.1"/>
    </source>
</evidence>
<feature type="region of interest" description="Disordered" evidence="1">
    <location>
        <begin position="1"/>
        <end position="26"/>
    </location>
</feature>
<dbReference type="AlphaFoldDB" id="A0A1R1XNL9"/>
<comment type="caution">
    <text evidence="2">The sequence shown here is derived from an EMBL/GenBank/DDBJ whole genome shotgun (WGS) entry which is preliminary data.</text>
</comment>
<dbReference type="EMBL" id="LSSN01002408">
    <property type="protein sequence ID" value="OMJ16218.1"/>
    <property type="molecule type" value="Genomic_DNA"/>
</dbReference>
<name>A0A1R1XNL9_9FUNG</name>
<dbReference type="Proteomes" id="UP000187283">
    <property type="component" value="Unassembled WGS sequence"/>
</dbReference>
<keyword evidence="3" id="KW-1185">Reference proteome</keyword>
<evidence type="ECO:0000313" key="3">
    <source>
        <dbReference type="Proteomes" id="UP000187283"/>
    </source>
</evidence>
<feature type="region of interest" description="Disordered" evidence="1">
    <location>
        <begin position="63"/>
        <end position="90"/>
    </location>
</feature>
<reference evidence="2 3" key="1">
    <citation type="submission" date="2017-01" db="EMBL/GenBank/DDBJ databases">
        <authorList>
            <person name="Mah S.A."/>
            <person name="Swanson W.J."/>
            <person name="Moy G.W."/>
            <person name="Vacquier V.D."/>
        </authorList>
    </citation>
    <scope>NUCLEOTIDE SEQUENCE [LARGE SCALE GENOMIC DNA]</scope>
    <source>
        <strain evidence="2 3">GSMNP</strain>
    </source>
</reference>
<accession>A0A1R1XNL9</accession>
<gene>
    <name evidence="2" type="ORF">AYI70_g6749</name>
</gene>